<feature type="compositionally biased region" description="Gly residues" evidence="1">
    <location>
        <begin position="14"/>
        <end position="23"/>
    </location>
</feature>
<protein>
    <submittedName>
        <fullName evidence="2">Uncharacterized protein</fullName>
    </submittedName>
</protein>
<organism evidence="2 3">
    <name type="scientific">Streptomyces hesseae</name>
    <dbReference type="NCBI Taxonomy" id="3075519"/>
    <lineage>
        <taxon>Bacteria</taxon>
        <taxon>Bacillati</taxon>
        <taxon>Actinomycetota</taxon>
        <taxon>Actinomycetes</taxon>
        <taxon>Kitasatosporales</taxon>
        <taxon>Streptomycetaceae</taxon>
        <taxon>Streptomyces</taxon>
    </lineage>
</organism>
<sequence length="155" mass="15664">MGAGEAGEPVPAGGQDGAFGGAGEQRADLVRVAHVVEDDQRLAVGRQGAEHRHAVHRRPGHGRAGDARAAQQLREERGGRAPGAARAVQVEEQLAVGEGVPQQVGEAGGQGGLADARGAGEDDHGRGRGRAAGRGGGRERAHGTRGGEFEQRGGA</sequence>
<feature type="compositionally biased region" description="Basic and acidic residues" evidence="1">
    <location>
        <begin position="136"/>
        <end position="155"/>
    </location>
</feature>
<evidence type="ECO:0000313" key="2">
    <source>
        <dbReference type="EMBL" id="MDT0448207.1"/>
    </source>
</evidence>
<evidence type="ECO:0000256" key="1">
    <source>
        <dbReference type="SAM" id="MobiDB-lite"/>
    </source>
</evidence>
<feature type="region of interest" description="Disordered" evidence="1">
    <location>
        <begin position="1"/>
        <end position="25"/>
    </location>
</feature>
<proteinExistence type="predicted"/>
<feature type="region of interest" description="Disordered" evidence="1">
    <location>
        <begin position="100"/>
        <end position="155"/>
    </location>
</feature>
<name>A0ABU2SH34_9ACTN</name>
<comment type="caution">
    <text evidence="2">The sequence shown here is derived from an EMBL/GenBank/DDBJ whole genome shotgun (WGS) entry which is preliminary data.</text>
</comment>
<feature type="region of interest" description="Disordered" evidence="1">
    <location>
        <begin position="43"/>
        <end position="86"/>
    </location>
</feature>
<dbReference type="EMBL" id="JAVRFI010000002">
    <property type="protein sequence ID" value="MDT0448207.1"/>
    <property type="molecule type" value="Genomic_DNA"/>
</dbReference>
<reference evidence="2" key="1">
    <citation type="submission" date="2024-05" db="EMBL/GenBank/DDBJ databases">
        <title>30 novel species of actinomycetes from the DSMZ collection.</title>
        <authorList>
            <person name="Nouioui I."/>
        </authorList>
    </citation>
    <scope>NUCLEOTIDE SEQUENCE</scope>
    <source>
        <strain evidence="2">DSM 40473</strain>
    </source>
</reference>
<feature type="compositionally biased region" description="Low complexity" evidence="1">
    <location>
        <begin position="1"/>
        <end position="13"/>
    </location>
</feature>
<dbReference type="Proteomes" id="UP001180531">
    <property type="component" value="Unassembled WGS sequence"/>
</dbReference>
<evidence type="ECO:0000313" key="3">
    <source>
        <dbReference type="Proteomes" id="UP001180531"/>
    </source>
</evidence>
<accession>A0ABU2SH34</accession>
<gene>
    <name evidence="2" type="ORF">RM609_03690</name>
</gene>
<keyword evidence="3" id="KW-1185">Reference proteome</keyword>